<dbReference type="eggNOG" id="COG0720">
    <property type="taxonomic scope" value="Bacteria"/>
</dbReference>
<comment type="pathway">
    <text evidence="1 9">Purine metabolism; 7-cyano-7-deazaguanine biosynthesis.</text>
</comment>
<gene>
    <name evidence="12" type="ORF">UU9_13638</name>
</gene>
<dbReference type="PANTHER" id="PTHR12589">
    <property type="entry name" value="PYRUVOYL TETRAHYDROBIOPTERIN SYNTHASE"/>
    <property type="match status" value="1"/>
</dbReference>
<dbReference type="Gene3D" id="3.30.479.10">
    <property type="entry name" value="6-pyruvoyl tetrahydropterin synthase/QueD"/>
    <property type="match status" value="1"/>
</dbReference>
<dbReference type="EMBL" id="AJXU01000059">
    <property type="protein sequence ID" value="EIL88162.1"/>
    <property type="molecule type" value="Genomic_DNA"/>
</dbReference>
<evidence type="ECO:0000256" key="10">
    <source>
        <dbReference type="PIRSR" id="PIRSR006113-1"/>
    </source>
</evidence>
<dbReference type="InterPro" id="IPR007115">
    <property type="entry name" value="6-PTP_synth/QueD"/>
</dbReference>
<evidence type="ECO:0000313" key="13">
    <source>
        <dbReference type="Proteomes" id="UP000004210"/>
    </source>
</evidence>
<dbReference type="PIRSF" id="PIRSF006113">
    <property type="entry name" value="PTP_synth"/>
    <property type="match status" value="1"/>
</dbReference>
<name>I4VLS1_9GAMM</name>
<dbReference type="PATRIC" id="fig|1163408.3.peg.2766"/>
<evidence type="ECO:0000256" key="7">
    <source>
        <dbReference type="ARBA" id="ARBA00023239"/>
    </source>
</evidence>
<sequence>MPAVQCRMDIFKVFNVEAAHRLPHVPAGHKCSRLHGHSFRVEIHVSGEPGVDTGWVMDFADVKAAFAPIHDQLDHYYLNDIEGLDNPTSERLSIWIWDRLKPALPLLSEVVVHETCTSGCRYRGPSVAR</sequence>
<dbReference type="GO" id="GO:0070497">
    <property type="term" value="F:6-carboxytetrahydropterin synthase activity"/>
    <property type="evidence" value="ECO:0007669"/>
    <property type="project" value="UniProtKB-EC"/>
</dbReference>
<comment type="catalytic activity">
    <reaction evidence="8 9">
        <text>7,8-dihydroneopterin 3'-triphosphate + H2O = 6-carboxy-5,6,7,8-tetrahydropterin + triphosphate + acetaldehyde + 2 H(+)</text>
        <dbReference type="Rhea" id="RHEA:27966"/>
        <dbReference type="ChEBI" id="CHEBI:15343"/>
        <dbReference type="ChEBI" id="CHEBI:15377"/>
        <dbReference type="ChEBI" id="CHEBI:15378"/>
        <dbReference type="ChEBI" id="CHEBI:18036"/>
        <dbReference type="ChEBI" id="CHEBI:58462"/>
        <dbReference type="ChEBI" id="CHEBI:61032"/>
        <dbReference type="EC" id="4.1.2.50"/>
    </reaction>
</comment>
<dbReference type="Proteomes" id="UP000004210">
    <property type="component" value="Unassembled WGS sequence"/>
</dbReference>
<feature type="active site" description="Charge relay system" evidence="10">
    <location>
        <position position="75"/>
    </location>
</feature>
<dbReference type="NCBIfam" id="TIGR03367">
    <property type="entry name" value="queuosine_QueD"/>
    <property type="match status" value="1"/>
</dbReference>
<evidence type="ECO:0000256" key="3">
    <source>
        <dbReference type="ARBA" id="ARBA00018141"/>
    </source>
</evidence>
<dbReference type="GO" id="GO:0046872">
    <property type="term" value="F:metal ion binding"/>
    <property type="evidence" value="ECO:0007669"/>
    <property type="project" value="UniProtKB-KW"/>
</dbReference>
<dbReference type="SUPFAM" id="SSF55620">
    <property type="entry name" value="Tetrahydrobiopterin biosynthesis enzymes-like"/>
    <property type="match status" value="1"/>
</dbReference>
<keyword evidence="6 9" id="KW-0862">Zinc</keyword>
<comment type="caution">
    <text evidence="12">The sequence shown here is derived from an EMBL/GenBank/DDBJ whole genome shotgun (WGS) entry which is preliminary data.</text>
</comment>
<feature type="active site" description="Proton acceptor" evidence="10">
    <location>
        <position position="31"/>
    </location>
</feature>
<evidence type="ECO:0000256" key="6">
    <source>
        <dbReference type="ARBA" id="ARBA00022833"/>
    </source>
</evidence>
<dbReference type="UniPathway" id="UPA00391"/>
<dbReference type="FunFam" id="3.30.479.10:FF:000001">
    <property type="entry name" value="6-carboxy-5,6,7,8-tetrahydropterin synthase"/>
    <property type="match status" value="1"/>
</dbReference>
<keyword evidence="5 9" id="KW-0671">Queuosine biosynthesis</keyword>
<comment type="similarity">
    <text evidence="2 9">Belongs to the PTPS family. QueD subfamily.</text>
</comment>
<proteinExistence type="inferred from homology"/>
<feature type="binding site" evidence="11">
    <location>
        <position position="37"/>
    </location>
    <ligand>
        <name>Zn(2+)</name>
        <dbReference type="ChEBI" id="CHEBI:29105"/>
    </ligand>
</feature>
<dbReference type="InterPro" id="IPR038418">
    <property type="entry name" value="6-PTP_synth/QueD_sf"/>
</dbReference>
<organism evidence="12 13">
    <name type="scientific">Rhodanobacter fulvus Jip2</name>
    <dbReference type="NCBI Taxonomy" id="1163408"/>
    <lineage>
        <taxon>Bacteria</taxon>
        <taxon>Pseudomonadati</taxon>
        <taxon>Pseudomonadota</taxon>
        <taxon>Gammaproteobacteria</taxon>
        <taxon>Lysobacterales</taxon>
        <taxon>Rhodanobacteraceae</taxon>
        <taxon>Rhodanobacter</taxon>
    </lineage>
</organism>
<evidence type="ECO:0000256" key="5">
    <source>
        <dbReference type="ARBA" id="ARBA00022785"/>
    </source>
</evidence>
<feature type="binding site" evidence="11">
    <location>
        <position position="35"/>
    </location>
    <ligand>
        <name>Zn(2+)</name>
        <dbReference type="ChEBI" id="CHEBI:29105"/>
    </ligand>
</feature>
<evidence type="ECO:0000256" key="2">
    <source>
        <dbReference type="ARBA" id="ARBA00008900"/>
    </source>
</evidence>
<evidence type="ECO:0000256" key="9">
    <source>
        <dbReference type="PIRNR" id="PIRNR006113"/>
    </source>
</evidence>
<dbReference type="AlphaFoldDB" id="I4VLS1"/>
<dbReference type="STRING" id="1163408.UU9_13638"/>
<protein>
    <recommendedName>
        <fullName evidence="3 9">6-carboxy-5,6,7,8-tetrahydropterin synthase</fullName>
        <ecNumber evidence="9">4.-.-.-</ecNumber>
    </recommendedName>
</protein>
<feature type="active site" description="Charge relay system" evidence="10">
    <location>
        <position position="114"/>
    </location>
</feature>
<feature type="binding site" evidence="11">
    <location>
        <position position="20"/>
    </location>
    <ligand>
        <name>Zn(2+)</name>
        <dbReference type="ChEBI" id="CHEBI:29105"/>
    </ligand>
</feature>
<keyword evidence="13" id="KW-1185">Reference proteome</keyword>
<evidence type="ECO:0000256" key="4">
    <source>
        <dbReference type="ARBA" id="ARBA00022723"/>
    </source>
</evidence>
<evidence type="ECO:0000256" key="11">
    <source>
        <dbReference type="PIRSR" id="PIRSR006113-2"/>
    </source>
</evidence>
<evidence type="ECO:0000256" key="1">
    <source>
        <dbReference type="ARBA" id="ARBA00005061"/>
    </source>
</evidence>
<keyword evidence="7 9" id="KW-0456">Lyase</keyword>
<evidence type="ECO:0000256" key="8">
    <source>
        <dbReference type="ARBA" id="ARBA00048807"/>
    </source>
</evidence>
<keyword evidence="4 9" id="KW-0479">Metal-binding</keyword>
<dbReference type="Pfam" id="PF01242">
    <property type="entry name" value="PTPS"/>
    <property type="match status" value="1"/>
</dbReference>
<dbReference type="EC" id="4.-.-.-" evidence="9"/>
<comment type="cofactor">
    <cofactor evidence="9 11">
        <name>Zn(2+)</name>
        <dbReference type="ChEBI" id="CHEBI:29105"/>
    </cofactor>
    <text evidence="9 11">Binds 1 zinc ion per subunit.</text>
</comment>
<reference evidence="12 13" key="1">
    <citation type="journal article" date="2012" name="J. Bacteriol.">
        <title>Genome sequences for six rhodanobacter strains, isolated from soils and the terrestrial subsurface, with variable denitrification capabilities.</title>
        <authorList>
            <person name="Kostka J.E."/>
            <person name="Green S.J."/>
            <person name="Rishishwar L."/>
            <person name="Prakash O."/>
            <person name="Katz L.S."/>
            <person name="Marino-Ramirez L."/>
            <person name="Jordan I.K."/>
            <person name="Munk C."/>
            <person name="Ivanova N."/>
            <person name="Mikhailova N."/>
            <person name="Watson D.B."/>
            <person name="Brown S.D."/>
            <person name="Palumbo A.V."/>
            <person name="Brooks S.C."/>
        </authorList>
    </citation>
    <scope>NUCLEOTIDE SEQUENCE [LARGE SCALE GENOMIC DNA]</scope>
    <source>
        <strain evidence="13">Jip2T</strain>
    </source>
</reference>
<evidence type="ECO:0000313" key="12">
    <source>
        <dbReference type="EMBL" id="EIL88162.1"/>
    </source>
</evidence>
<dbReference type="GO" id="GO:0008616">
    <property type="term" value="P:tRNA queuosine(34) biosynthetic process"/>
    <property type="evidence" value="ECO:0007669"/>
    <property type="project" value="UniProtKB-KW"/>
</dbReference>
<dbReference type="PANTHER" id="PTHR12589:SF7">
    <property type="entry name" value="6-PYRUVOYL TETRAHYDROBIOPTERIN SYNTHASE"/>
    <property type="match status" value="1"/>
</dbReference>
<accession>I4VLS1</accession>